<dbReference type="GO" id="GO:0005737">
    <property type="term" value="C:cytoplasm"/>
    <property type="evidence" value="ECO:0007669"/>
    <property type="project" value="UniProtKB-SubCell"/>
</dbReference>
<dbReference type="AlphaFoldDB" id="D2MM25"/>
<comment type="similarity">
    <text evidence="2 7">Belongs to the EPSP synthase family.</text>
</comment>
<dbReference type="PANTHER" id="PTHR21090">
    <property type="entry name" value="AROM/DEHYDROQUINATE SYNTHASE"/>
    <property type="match status" value="1"/>
</dbReference>
<dbReference type="RefSeq" id="WP_006626446.1">
    <property type="nucleotide sequence ID" value="NZ_ADFR01000002.1"/>
</dbReference>
<feature type="binding site" evidence="7">
    <location>
        <position position="314"/>
    </location>
    <ligand>
        <name>3-phosphoshikimate</name>
        <dbReference type="ChEBI" id="CHEBI:145989"/>
    </ligand>
</feature>
<feature type="binding site" evidence="7">
    <location>
        <position position="162"/>
    </location>
    <ligand>
        <name>phosphoenolpyruvate</name>
        <dbReference type="ChEBI" id="CHEBI:58702"/>
    </ligand>
</feature>
<feature type="binding site" evidence="7">
    <location>
        <position position="160"/>
    </location>
    <ligand>
        <name>3-phosphoshikimate</name>
        <dbReference type="ChEBI" id="CHEBI:145989"/>
    </ligand>
</feature>
<dbReference type="EC" id="2.5.1.19" evidence="7"/>
<dbReference type="SUPFAM" id="SSF55205">
    <property type="entry name" value="EPT/RTPC-like"/>
    <property type="match status" value="1"/>
</dbReference>
<comment type="caution">
    <text evidence="7">Lacks conserved residue(s) required for the propagation of feature annotation.</text>
</comment>
<dbReference type="GO" id="GO:0003866">
    <property type="term" value="F:3-phosphoshikimate 1-carboxyvinyltransferase activity"/>
    <property type="evidence" value="ECO:0007669"/>
    <property type="project" value="UniProtKB-UniRule"/>
</dbReference>
<dbReference type="NCBIfam" id="TIGR01356">
    <property type="entry name" value="aroA"/>
    <property type="match status" value="1"/>
</dbReference>
<keyword evidence="4 7" id="KW-0808">Transferase</keyword>
<organism evidence="9 10">
    <name type="scientific">Bulleidia extructa W1219</name>
    <dbReference type="NCBI Taxonomy" id="679192"/>
    <lineage>
        <taxon>Bacteria</taxon>
        <taxon>Bacillati</taxon>
        <taxon>Bacillota</taxon>
        <taxon>Erysipelotrichia</taxon>
        <taxon>Erysipelotrichales</taxon>
        <taxon>Erysipelotrichaceae</taxon>
        <taxon>Bulleidia</taxon>
    </lineage>
</organism>
<dbReference type="eggNOG" id="COG0128">
    <property type="taxonomic scope" value="Bacteria"/>
</dbReference>
<comment type="subunit">
    <text evidence="7">Monomer.</text>
</comment>
<feature type="binding site" evidence="7">
    <location>
        <position position="287"/>
    </location>
    <ligand>
        <name>3-phosphoshikimate</name>
        <dbReference type="ChEBI" id="CHEBI:145989"/>
    </ligand>
</feature>
<comment type="subcellular location">
    <subcellularLocation>
        <location evidence="7">Cytoplasm</location>
    </subcellularLocation>
</comment>
<protein>
    <recommendedName>
        <fullName evidence="7">3-phosphoshikimate 1-carboxyvinyltransferase</fullName>
        <ecNumber evidence="7">2.5.1.19</ecNumber>
    </recommendedName>
    <alternativeName>
        <fullName evidence="7">5-enolpyruvylshikimate-3-phosphate synthase</fullName>
        <shortName evidence="7">EPSP synthase</shortName>
        <shortName evidence="7">EPSPS</shortName>
    </alternativeName>
</protein>
<feature type="binding site" evidence="7">
    <location>
        <position position="360"/>
    </location>
    <ligand>
        <name>phosphoenolpyruvate</name>
        <dbReference type="ChEBI" id="CHEBI:58702"/>
    </ligand>
</feature>
<evidence type="ECO:0000256" key="7">
    <source>
        <dbReference type="HAMAP-Rule" id="MF_00210"/>
    </source>
</evidence>
<feature type="binding site" evidence="7">
    <location>
        <position position="162"/>
    </location>
    <ligand>
        <name>3-phosphoshikimate</name>
        <dbReference type="ChEBI" id="CHEBI:145989"/>
    </ligand>
</feature>
<dbReference type="PROSITE" id="PS00885">
    <property type="entry name" value="EPSP_SYNTHASE_2"/>
    <property type="match status" value="1"/>
</dbReference>
<evidence type="ECO:0000256" key="6">
    <source>
        <dbReference type="ARBA" id="ARBA00044633"/>
    </source>
</evidence>
<reference evidence="10" key="1">
    <citation type="submission" date="2009-12" db="EMBL/GenBank/DDBJ databases">
        <title>Sequence of Clostridiales genomosp. BVAB3 str. UPII9-5.</title>
        <authorList>
            <person name="Madupu R."/>
            <person name="Durkin A.S."/>
            <person name="Torralba M."/>
            <person name="Methe B."/>
            <person name="Sutton G.G."/>
            <person name="Strausberg R.L."/>
            <person name="Nelson K.E."/>
        </authorList>
    </citation>
    <scope>NUCLEOTIDE SEQUENCE [LARGE SCALE GENOMIC DNA]</scope>
    <source>
        <strain evidence="10">W1219</strain>
    </source>
</reference>
<dbReference type="GO" id="GO:0009423">
    <property type="term" value="P:chorismate biosynthetic process"/>
    <property type="evidence" value="ECO:0007669"/>
    <property type="project" value="UniProtKB-UniRule"/>
</dbReference>
<feature type="binding site" evidence="7">
    <location>
        <position position="22"/>
    </location>
    <ligand>
        <name>3-phosphoshikimate</name>
        <dbReference type="ChEBI" id="CHEBI:145989"/>
    </ligand>
</feature>
<feature type="binding site" evidence="7">
    <location>
        <position position="91"/>
    </location>
    <ligand>
        <name>phosphoenolpyruvate</name>
        <dbReference type="ChEBI" id="CHEBI:58702"/>
    </ligand>
</feature>
<dbReference type="PIRSF" id="PIRSF000505">
    <property type="entry name" value="EPSPS"/>
    <property type="match status" value="1"/>
</dbReference>
<dbReference type="PANTHER" id="PTHR21090:SF5">
    <property type="entry name" value="PENTAFUNCTIONAL AROM POLYPEPTIDE"/>
    <property type="match status" value="1"/>
</dbReference>
<name>D2MM25_9FIRM</name>
<dbReference type="GO" id="GO:0009073">
    <property type="term" value="P:aromatic amino acid family biosynthetic process"/>
    <property type="evidence" value="ECO:0007669"/>
    <property type="project" value="UniProtKB-KW"/>
</dbReference>
<evidence type="ECO:0000256" key="1">
    <source>
        <dbReference type="ARBA" id="ARBA00004811"/>
    </source>
</evidence>
<dbReference type="InterPro" id="IPR023193">
    <property type="entry name" value="EPSP_synthase_CS"/>
</dbReference>
<dbReference type="Pfam" id="PF00275">
    <property type="entry name" value="EPSP_synthase"/>
    <property type="match status" value="1"/>
</dbReference>
<proteinExistence type="inferred from homology"/>
<keyword evidence="3 7" id="KW-0028">Amino-acid biosynthesis</keyword>
<feature type="binding site" evidence="7">
    <location>
        <position position="22"/>
    </location>
    <ligand>
        <name>phosphoenolpyruvate</name>
        <dbReference type="ChEBI" id="CHEBI:58702"/>
    </ligand>
</feature>
<accession>D2MM25</accession>
<dbReference type="Proteomes" id="UP000005017">
    <property type="component" value="Unassembled WGS sequence"/>
</dbReference>
<keyword evidence="5 7" id="KW-0057">Aromatic amino acid biosynthesis</keyword>
<dbReference type="HAMAP" id="MF_00210">
    <property type="entry name" value="EPSP_synth"/>
    <property type="match status" value="1"/>
</dbReference>
<evidence type="ECO:0000259" key="8">
    <source>
        <dbReference type="Pfam" id="PF00275"/>
    </source>
</evidence>
<evidence type="ECO:0000313" key="10">
    <source>
        <dbReference type="Proteomes" id="UP000005017"/>
    </source>
</evidence>
<dbReference type="UniPathway" id="UPA00053">
    <property type="reaction ID" value="UER00089"/>
</dbReference>
<evidence type="ECO:0000313" key="9">
    <source>
        <dbReference type="EMBL" id="EFC06101.1"/>
    </source>
</evidence>
<sequence>MKSVRIYQSTIQTISLKMPTSKSYGHRSLIAASLSKEVSTIQNLPNNQDIQTTMACLKKLGVSFRQEGSQTTIYPKWKIQNSVVLDCHESGSTLRFLIPLVLIGDRIVKFQGTKRLLERPQTIYEFLAREKEFFFEKTAHSIFVKGPIQAGHFVVDGTISSQFITGLLLALPLLKGDSTLEIQGELVSKDYVEITLDVLCLAGIRIERTNHLFMIPGNQHYQAFKYEVEGDYSSAAFLYALAFLHRKELSIENLNSFSKQADFKILAFLEQVKNRKASSFDLEGCPDLGPILMAVSSQLEGTSHFVNIKRLRFKESDRIEAMREELKKLGIEMKVGENEAFITGGKLRPNQILSGHHDHRIVMALSVLATLTKNTVIEGANAIQKSYPNFFEDLKKLGVRVEEEG</sequence>
<dbReference type="GO" id="GO:0008652">
    <property type="term" value="P:amino acid biosynthetic process"/>
    <property type="evidence" value="ECO:0007669"/>
    <property type="project" value="UniProtKB-KW"/>
</dbReference>
<dbReference type="EMBL" id="ADFR01000002">
    <property type="protein sequence ID" value="EFC06101.1"/>
    <property type="molecule type" value="Genomic_DNA"/>
</dbReference>
<dbReference type="InterPro" id="IPR001986">
    <property type="entry name" value="Enolpyruvate_Tfrase_dom"/>
</dbReference>
<evidence type="ECO:0000256" key="5">
    <source>
        <dbReference type="ARBA" id="ARBA00023141"/>
    </source>
</evidence>
<evidence type="ECO:0000256" key="3">
    <source>
        <dbReference type="ARBA" id="ARBA00022605"/>
    </source>
</evidence>
<feature type="binding site" evidence="7">
    <location>
        <position position="385"/>
    </location>
    <ligand>
        <name>phosphoenolpyruvate</name>
        <dbReference type="ChEBI" id="CHEBI:58702"/>
    </ligand>
</feature>
<feature type="binding site" evidence="7">
    <location>
        <position position="27"/>
    </location>
    <ligand>
        <name>3-phosphoshikimate</name>
        <dbReference type="ChEBI" id="CHEBI:145989"/>
    </ligand>
</feature>
<evidence type="ECO:0000256" key="4">
    <source>
        <dbReference type="ARBA" id="ARBA00022679"/>
    </source>
</evidence>
<feature type="binding site" evidence="7">
    <location>
        <position position="318"/>
    </location>
    <ligand>
        <name>phosphoenolpyruvate</name>
        <dbReference type="ChEBI" id="CHEBI:58702"/>
    </ligand>
</feature>
<evidence type="ECO:0000256" key="2">
    <source>
        <dbReference type="ARBA" id="ARBA00009948"/>
    </source>
</evidence>
<keyword evidence="7" id="KW-0963">Cytoplasm</keyword>
<feature type="binding site" evidence="7">
    <location>
        <position position="161"/>
    </location>
    <ligand>
        <name>3-phosphoshikimate</name>
        <dbReference type="ChEBI" id="CHEBI:145989"/>
    </ligand>
</feature>
<dbReference type="STRING" id="679192.HMPREF9013_0796"/>
<keyword evidence="10" id="KW-1185">Reference proteome</keyword>
<comment type="pathway">
    <text evidence="1 7">Metabolic intermediate biosynthesis; chorismate biosynthesis; chorismate from D-erythrose 4-phosphate and phosphoenolpyruvate: step 6/7.</text>
</comment>
<dbReference type="Gene3D" id="3.65.10.10">
    <property type="entry name" value="Enolpyruvate transferase domain"/>
    <property type="match status" value="2"/>
</dbReference>
<comment type="catalytic activity">
    <reaction evidence="6">
        <text>3-phosphoshikimate + phosphoenolpyruvate = 5-O-(1-carboxyvinyl)-3-phosphoshikimate + phosphate</text>
        <dbReference type="Rhea" id="RHEA:21256"/>
        <dbReference type="ChEBI" id="CHEBI:43474"/>
        <dbReference type="ChEBI" id="CHEBI:57701"/>
        <dbReference type="ChEBI" id="CHEBI:58702"/>
        <dbReference type="ChEBI" id="CHEBI:145989"/>
        <dbReference type="EC" id="2.5.1.19"/>
    </reaction>
    <physiologicalReaction direction="left-to-right" evidence="6">
        <dbReference type="Rhea" id="RHEA:21257"/>
    </physiologicalReaction>
</comment>
<dbReference type="InterPro" id="IPR006264">
    <property type="entry name" value="EPSP_synthase"/>
</dbReference>
<feature type="domain" description="Enolpyruvate transferase" evidence="8">
    <location>
        <begin position="15"/>
        <end position="394"/>
    </location>
</feature>
<dbReference type="InterPro" id="IPR036968">
    <property type="entry name" value="Enolpyruvate_Tfrase_sf"/>
</dbReference>
<feature type="binding site" evidence="7">
    <location>
        <position position="23"/>
    </location>
    <ligand>
        <name>3-phosphoshikimate</name>
        <dbReference type="ChEBI" id="CHEBI:145989"/>
    </ligand>
</feature>
<dbReference type="InterPro" id="IPR013792">
    <property type="entry name" value="RNA3'P_cycl/enolpyr_Trfase_a/b"/>
</dbReference>
<feature type="active site" description="Proton acceptor" evidence="7">
    <location>
        <position position="287"/>
    </location>
</feature>
<feature type="binding site" evidence="7">
    <location>
        <position position="119"/>
    </location>
    <ligand>
        <name>phosphoenolpyruvate</name>
        <dbReference type="ChEBI" id="CHEBI:58702"/>
    </ligand>
</feature>
<gene>
    <name evidence="7 9" type="primary">aroA</name>
    <name evidence="9" type="ORF">HMPREF9013_0796</name>
</gene>
<feature type="binding site" evidence="7">
    <location>
        <position position="188"/>
    </location>
    <ligand>
        <name>3-phosphoshikimate</name>
        <dbReference type="ChEBI" id="CHEBI:145989"/>
    </ligand>
</feature>
<comment type="function">
    <text evidence="7">Catalyzes the transfer of the enolpyruvyl moiety of phosphoenolpyruvate (PEP) to the 5-hydroxyl of shikimate-3-phosphate (S3P) to produce enolpyruvyl shikimate-3-phosphate and inorganic phosphate.</text>
</comment>
<comment type="caution">
    <text evidence="9">The sequence shown here is derived from an EMBL/GenBank/DDBJ whole genome shotgun (WGS) entry which is preliminary data.</text>
</comment>
<dbReference type="OrthoDB" id="9809920at2"/>